<evidence type="ECO:0000256" key="1">
    <source>
        <dbReference type="ARBA" id="ARBA00022679"/>
    </source>
</evidence>
<dbReference type="InterPro" id="IPR050512">
    <property type="entry name" value="Sulf_AdTrans/APS_kinase"/>
</dbReference>
<protein>
    <recommendedName>
        <fullName evidence="2">APS kinase domain-containing protein</fullName>
    </recommendedName>
</protein>
<dbReference type="PANTHER" id="PTHR42700:SF1">
    <property type="entry name" value="SULFATE ADENYLYLTRANSFERASE"/>
    <property type="match status" value="1"/>
</dbReference>
<dbReference type="Gene3D" id="3.40.50.300">
    <property type="entry name" value="P-loop containing nucleotide triphosphate hydrolases"/>
    <property type="match status" value="1"/>
</dbReference>
<gene>
    <name evidence="3" type="ORF">Defa_11140</name>
</gene>
<dbReference type="EMBL" id="BAAFSG010000001">
    <property type="protein sequence ID" value="GAB1253627.1"/>
    <property type="molecule type" value="Genomic_DNA"/>
</dbReference>
<keyword evidence="1" id="KW-0808">Transferase</keyword>
<accession>A0ABQ0E768</accession>
<dbReference type="SUPFAM" id="SSF52540">
    <property type="entry name" value="P-loop containing nucleoside triphosphate hydrolases"/>
    <property type="match status" value="1"/>
</dbReference>
<evidence type="ECO:0000259" key="2">
    <source>
        <dbReference type="Pfam" id="PF01583"/>
    </source>
</evidence>
<proteinExistence type="predicted"/>
<evidence type="ECO:0000313" key="3">
    <source>
        <dbReference type="EMBL" id="GAB1253627.1"/>
    </source>
</evidence>
<sequence length="65" mass="7507">MCERRDVKGNYKKARSGEILDYTGVSAQYEEPLNPALILDTDCMSIKECVYKAFQFVWKRTEPIG</sequence>
<dbReference type="PANTHER" id="PTHR42700">
    <property type="entry name" value="SULFATE ADENYLYLTRANSFERASE"/>
    <property type="match status" value="1"/>
</dbReference>
<feature type="domain" description="APS kinase" evidence="2">
    <location>
        <begin position="1"/>
        <end position="40"/>
    </location>
</feature>
<evidence type="ECO:0000313" key="4">
    <source>
        <dbReference type="Proteomes" id="UP001628192"/>
    </source>
</evidence>
<organism evidence="3 4">
    <name type="scientific">Desulfovibrio falkowii</name>
    <dbReference type="NCBI Taxonomy" id="3136602"/>
    <lineage>
        <taxon>Bacteria</taxon>
        <taxon>Pseudomonadati</taxon>
        <taxon>Thermodesulfobacteriota</taxon>
        <taxon>Desulfovibrionia</taxon>
        <taxon>Desulfovibrionales</taxon>
        <taxon>Desulfovibrionaceae</taxon>
        <taxon>Desulfovibrio</taxon>
    </lineage>
</organism>
<dbReference type="Pfam" id="PF01583">
    <property type="entry name" value="APS_kinase"/>
    <property type="match status" value="1"/>
</dbReference>
<comment type="caution">
    <text evidence="3">The sequence shown here is derived from an EMBL/GenBank/DDBJ whole genome shotgun (WGS) entry which is preliminary data.</text>
</comment>
<keyword evidence="4" id="KW-1185">Reference proteome</keyword>
<dbReference type="Proteomes" id="UP001628192">
    <property type="component" value="Unassembled WGS sequence"/>
</dbReference>
<reference evidence="3 4" key="1">
    <citation type="journal article" date="2025" name="Int. J. Syst. Evol. Microbiol.">
        <title>Desulfovibrio falkowii sp. nov., Porphyromonas miyakawae sp. nov., Mediterraneibacter flintii sp. nov. and Owariibacterium komagatae gen. nov., sp. nov., isolated from human faeces.</title>
        <authorList>
            <person name="Hamaguchi T."/>
            <person name="Ohara M."/>
            <person name="Hisatomi A."/>
            <person name="Sekiguchi K."/>
            <person name="Takeda J.I."/>
            <person name="Ueyama J."/>
            <person name="Ito M."/>
            <person name="Nishiwaki H."/>
            <person name="Ogi T."/>
            <person name="Hirayama M."/>
            <person name="Ohkuma M."/>
            <person name="Sakamoto M."/>
            <person name="Ohno K."/>
        </authorList>
    </citation>
    <scope>NUCLEOTIDE SEQUENCE [LARGE SCALE GENOMIC DNA]</scope>
    <source>
        <strain evidence="3 4">13CB8C</strain>
    </source>
</reference>
<dbReference type="InterPro" id="IPR059117">
    <property type="entry name" value="APS_kinase_dom"/>
</dbReference>
<dbReference type="InterPro" id="IPR027417">
    <property type="entry name" value="P-loop_NTPase"/>
</dbReference>
<name>A0ABQ0E768_9BACT</name>